<accession>A0A0E2UE28</accession>
<name>A0A0E2UE28_9STRE</name>
<evidence type="ECO:0000313" key="2">
    <source>
        <dbReference type="Proteomes" id="UP001180515"/>
    </source>
</evidence>
<organism evidence="1 2">
    <name type="scientific">Streptococcus parauberis</name>
    <dbReference type="NCBI Taxonomy" id="1348"/>
    <lineage>
        <taxon>Bacteria</taxon>
        <taxon>Bacillati</taxon>
        <taxon>Bacillota</taxon>
        <taxon>Bacilli</taxon>
        <taxon>Lactobacillales</taxon>
        <taxon>Streptococcaceae</taxon>
        <taxon>Streptococcus</taxon>
    </lineage>
</organism>
<evidence type="ECO:0000313" key="1">
    <source>
        <dbReference type="EMBL" id="MDT2731424.1"/>
    </source>
</evidence>
<proteinExistence type="predicted"/>
<reference evidence="1" key="1">
    <citation type="submission" date="2023-03" db="EMBL/GenBank/DDBJ databases">
        <authorList>
            <person name="Shen W."/>
            <person name="Cai J."/>
        </authorList>
    </citation>
    <scope>NUCLEOTIDE SEQUENCE</scope>
    <source>
        <strain evidence="1">P82-2</strain>
    </source>
</reference>
<comment type="caution">
    <text evidence="1">The sequence shown here is derived from an EMBL/GenBank/DDBJ whole genome shotgun (WGS) entry which is preliminary data.</text>
</comment>
<protein>
    <submittedName>
        <fullName evidence="1">Uncharacterized protein</fullName>
    </submittedName>
</protein>
<dbReference type="Proteomes" id="UP001180515">
    <property type="component" value="Unassembled WGS sequence"/>
</dbReference>
<dbReference type="AlphaFoldDB" id="A0A0E2UE28"/>
<dbReference type="RefSeq" id="WP_003107500.1">
    <property type="nucleotide sequence ID" value="NZ_BAWT01000021.1"/>
</dbReference>
<gene>
    <name evidence="1" type="ORF">P7G31_04040</name>
</gene>
<dbReference type="EMBL" id="JARQAG010000004">
    <property type="protein sequence ID" value="MDT2731424.1"/>
    <property type="molecule type" value="Genomic_DNA"/>
</dbReference>
<sequence>MVGLDPDASTNTKNGLIGYTAGGGFAGYHMYQNAYIGDCFDAINH</sequence>